<feature type="domain" description="Methyltransferase type 11" evidence="1">
    <location>
        <begin position="74"/>
        <end position="167"/>
    </location>
</feature>
<reference evidence="2 3" key="1">
    <citation type="submission" date="2016-04" db="EMBL/GenBank/DDBJ databases">
        <authorList>
            <person name="Evans L.H."/>
            <person name="Alamgir A."/>
            <person name="Owens N."/>
            <person name="Weber N.D."/>
            <person name="Virtaneva K."/>
            <person name="Barbian K."/>
            <person name="Babar A."/>
            <person name="Rosenke K."/>
        </authorList>
    </citation>
    <scope>NUCLEOTIDE SEQUENCE [LARGE SCALE GENOMIC DNA]</scope>
    <source>
        <strain evidence="2 3">CCM 8644</strain>
    </source>
</reference>
<dbReference type="CDD" id="cd02440">
    <property type="entry name" value="AdoMet_MTases"/>
    <property type="match status" value="1"/>
</dbReference>
<gene>
    <name evidence="2" type="ORF">A5893_14395</name>
</gene>
<dbReference type="InterPro" id="IPR029063">
    <property type="entry name" value="SAM-dependent_MTases_sf"/>
</dbReference>
<dbReference type="SUPFAM" id="SSF53335">
    <property type="entry name" value="S-adenosyl-L-methionine-dependent methyltransferases"/>
    <property type="match status" value="1"/>
</dbReference>
<dbReference type="GO" id="GO:0008757">
    <property type="term" value="F:S-adenosylmethionine-dependent methyltransferase activity"/>
    <property type="evidence" value="ECO:0007669"/>
    <property type="project" value="InterPro"/>
</dbReference>
<dbReference type="AlphaFoldDB" id="A0A179DDK1"/>
<dbReference type="Proteomes" id="UP000078459">
    <property type="component" value="Unassembled WGS sequence"/>
</dbReference>
<dbReference type="Pfam" id="PF08241">
    <property type="entry name" value="Methyltransf_11"/>
    <property type="match status" value="1"/>
</dbReference>
<dbReference type="STRING" id="1826909.A5893_14395"/>
<dbReference type="OrthoDB" id="3896938at2"/>
<evidence type="ECO:0000313" key="2">
    <source>
        <dbReference type="EMBL" id="OAQ38599.1"/>
    </source>
</evidence>
<dbReference type="PANTHER" id="PTHR42912">
    <property type="entry name" value="METHYLTRANSFERASE"/>
    <property type="match status" value="1"/>
</dbReference>
<name>A0A179DDK1_9SPHI</name>
<dbReference type="InterPro" id="IPR050508">
    <property type="entry name" value="Methyltransf_Superfamily"/>
</dbReference>
<keyword evidence="3" id="KW-1185">Reference proteome</keyword>
<evidence type="ECO:0000259" key="1">
    <source>
        <dbReference type="Pfam" id="PF08241"/>
    </source>
</evidence>
<protein>
    <recommendedName>
        <fullName evidence="1">Methyltransferase type 11 domain-containing protein</fullName>
    </recommendedName>
</protein>
<evidence type="ECO:0000313" key="3">
    <source>
        <dbReference type="Proteomes" id="UP000078459"/>
    </source>
</evidence>
<dbReference type="EMBL" id="LWHJ01000030">
    <property type="protein sequence ID" value="OAQ38599.1"/>
    <property type="molecule type" value="Genomic_DNA"/>
</dbReference>
<dbReference type="InterPro" id="IPR013216">
    <property type="entry name" value="Methyltransf_11"/>
</dbReference>
<accession>A0A179DDK1</accession>
<organism evidence="2 3">
    <name type="scientific">Pedobacter psychrophilus</name>
    <dbReference type="NCBI Taxonomy" id="1826909"/>
    <lineage>
        <taxon>Bacteria</taxon>
        <taxon>Pseudomonadati</taxon>
        <taxon>Bacteroidota</taxon>
        <taxon>Sphingobacteriia</taxon>
        <taxon>Sphingobacteriales</taxon>
        <taxon>Sphingobacteriaceae</taxon>
        <taxon>Pedobacter</taxon>
    </lineage>
</organism>
<reference evidence="2 3" key="2">
    <citation type="submission" date="2016-06" db="EMBL/GenBank/DDBJ databases">
        <title>Pedobacter psychrophilus sp. nov., isolated from Antarctic fragmentary rock.</title>
        <authorList>
            <person name="Svec P."/>
        </authorList>
    </citation>
    <scope>NUCLEOTIDE SEQUENCE [LARGE SCALE GENOMIC DNA]</scope>
    <source>
        <strain evidence="2 3">CCM 8644</strain>
    </source>
</reference>
<proteinExistence type="predicted"/>
<sequence length="290" mass="33118">MNKRKFNWASSADKFNEKLIDTLDKKMSNYYTSAESRESYQQMLNLTDNDVSKPGNVTTAFIDYVVSLNLNTFLEIGCGSGRIYQFLKKKVNNLDYVGIEVSEEVVKNNKVTFPETIWKFGNVYELPADNNSIEVCFSFYVLEHLCYPERALIEMMRVIKPGGFLILIFPDFVASGRFASQFLGLSDIPTAKEKLLKFKFLDVIISIYDSRFRLPRALKNASKKYGSFPVNTSPKCLDGLRDASPDIDAVYITNKYEIEDWANSKGYKISYPNGTEKEFADHAFLSIQKA</sequence>
<dbReference type="RefSeq" id="WP_068823371.1">
    <property type="nucleotide sequence ID" value="NZ_LWHJ01000030.1"/>
</dbReference>
<dbReference type="Gene3D" id="3.40.50.150">
    <property type="entry name" value="Vaccinia Virus protein VP39"/>
    <property type="match status" value="1"/>
</dbReference>
<comment type="caution">
    <text evidence="2">The sequence shown here is derived from an EMBL/GenBank/DDBJ whole genome shotgun (WGS) entry which is preliminary data.</text>
</comment>